<keyword evidence="5 6" id="KW-0560">Oxidoreductase</keyword>
<evidence type="ECO:0000259" key="8">
    <source>
        <dbReference type="Pfam" id="PF16901"/>
    </source>
</evidence>
<evidence type="ECO:0000256" key="6">
    <source>
        <dbReference type="RuleBase" id="RU361217"/>
    </source>
</evidence>
<evidence type="ECO:0000256" key="5">
    <source>
        <dbReference type="ARBA" id="ARBA00023002"/>
    </source>
</evidence>
<keyword evidence="3 6" id="KW-0285">Flavoprotein</keyword>
<dbReference type="PRINTS" id="PR01001">
    <property type="entry name" value="FADG3PDH"/>
</dbReference>
<dbReference type="RefSeq" id="WP_094407735.1">
    <property type="nucleotide sequence ID" value="NZ_BMJZ01000009.1"/>
</dbReference>
<feature type="domain" description="Alpha-glycerophosphate oxidase C-terminal" evidence="8">
    <location>
        <begin position="394"/>
        <end position="494"/>
    </location>
</feature>
<proteinExistence type="inferred from homology"/>
<dbReference type="GO" id="GO:0009331">
    <property type="term" value="C:glycerol-3-phosphate dehydrogenase (FAD) complex"/>
    <property type="evidence" value="ECO:0007669"/>
    <property type="project" value="UniProtKB-UniRule"/>
</dbReference>
<dbReference type="EMBL" id="NOXS01000027">
    <property type="protein sequence ID" value="OYQ20584.1"/>
    <property type="molecule type" value="Genomic_DNA"/>
</dbReference>
<dbReference type="Gene3D" id="1.10.8.870">
    <property type="entry name" value="Alpha-glycerophosphate oxidase, cap domain"/>
    <property type="match status" value="1"/>
</dbReference>
<dbReference type="Gene3D" id="3.50.50.60">
    <property type="entry name" value="FAD/NAD(P)-binding domain"/>
    <property type="match status" value="1"/>
</dbReference>
<dbReference type="InterPro" id="IPR031656">
    <property type="entry name" value="DAO_C"/>
</dbReference>
<dbReference type="InterPro" id="IPR038299">
    <property type="entry name" value="DAO_C_sf"/>
</dbReference>
<dbReference type="PROSITE" id="PS00978">
    <property type="entry name" value="FAD_G3PDH_2"/>
    <property type="match status" value="1"/>
</dbReference>
<name>A0A255XW32_9PROT</name>
<comment type="similarity">
    <text evidence="2 6">Belongs to the FAD-dependent glycerol-3-phosphate dehydrogenase family.</text>
</comment>
<dbReference type="NCBIfam" id="NF008899">
    <property type="entry name" value="PRK12266.1"/>
    <property type="match status" value="1"/>
</dbReference>
<dbReference type="NCBIfam" id="NF009906">
    <property type="entry name" value="PRK13369.1"/>
    <property type="match status" value="1"/>
</dbReference>
<accession>A0A255XW32</accession>
<evidence type="ECO:0000259" key="7">
    <source>
        <dbReference type="Pfam" id="PF01266"/>
    </source>
</evidence>
<dbReference type="GO" id="GO:0004368">
    <property type="term" value="F:glycerol-3-phosphate dehydrogenase (quinone) activity"/>
    <property type="evidence" value="ECO:0007669"/>
    <property type="project" value="UniProtKB-EC"/>
</dbReference>
<dbReference type="GO" id="GO:0046168">
    <property type="term" value="P:glycerol-3-phosphate catabolic process"/>
    <property type="evidence" value="ECO:0007669"/>
    <property type="project" value="TreeGrafter"/>
</dbReference>
<evidence type="ECO:0000313" key="10">
    <source>
        <dbReference type="Proteomes" id="UP000216361"/>
    </source>
</evidence>
<dbReference type="AlphaFoldDB" id="A0A255XW32"/>
<dbReference type="Gene3D" id="3.30.9.10">
    <property type="entry name" value="D-Amino Acid Oxidase, subunit A, domain 2"/>
    <property type="match status" value="1"/>
</dbReference>
<dbReference type="InterPro" id="IPR006076">
    <property type="entry name" value="FAD-dep_OxRdtase"/>
</dbReference>
<reference evidence="9 10" key="1">
    <citation type="submission" date="2017-07" db="EMBL/GenBank/DDBJ databases">
        <title>Elstera cyanobacteriorum sp. nov., a novel bacterium isolated from cyanobacterial aggregates in a eutrophic lake.</title>
        <authorList>
            <person name="Cai H."/>
        </authorList>
    </citation>
    <scope>NUCLEOTIDE SEQUENCE [LARGE SCALE GENOMIC DNA]</scope>
    <source>
        <strain evidence="9 10">TH019</strain>
    </source>
</reference>
<dbReference type="Proteomes" id="UP000216361">
    <property type="component" value="Unassembled WGS sequence"/>
</dbReference>
<comment type="catalytic activity">
    <reaction evidence="6">
        <text>a quinone + sn-glycerol 3-phosphate = dihydroxyacetone phosphate + a quinol</text>
        <dbReference type="Rhea" id="RHEA:18977"/>
        <dbReference type="ChEBI" id="CHEBI:24646"/>
        <dbReference type="ChEBI" id="CHEBI:57597"/>
        <dbReference type="ChEBI" id="CHEBI:57642"/>
        <dbReference type="ChEBI" id="CHEBI:132124"/>
        <dbReference type="EC" id="1.1.5.3"/>
    </reaction>
</comment>
<keyword evidence="4" id="KW-0274">FAD</keyword>
<sequence>MTAAPAPIACDLLVVGGGINGTGIARDAVGRGLSTVLCEAGDLARATSSASSKLIHGGLRYLEYYEFRLVREALSEREVLLRAAPHIIWPLRFVLPHNPGLRPAWMIRLGLFLYDHLGGRKLLPASEGVRLRRHRYGKGTKAALDKAFVYSDCWVQDARLVVLNALDAQERGAQILPHTRLIHAERIGRRWEATLERADGTRLTVSAAAIANAAGPWVSDVLNERLGRKTDKRVRLIKGSHIVVPKLHAGDQAFILQNADRRIVFVIPYEGDYSLIGTTDHDYQGDPAQVAITPEETDYLCAIANAHFEKQISAADVVWSYSGVRPLYDDAAANASAVTRDYTLDLDAPAGAAPLLSVFGGKITTYRCLALEAVDDLLTALGQPVNAGLGRNWTAAAPLPGGDIPNADFDGFLRQLEAEYPFLPPDLARRYARAYGTRSRRMLGPAQSLDAIGADLGDGVYEAELRYLRAVEWAQTAEDVLWRRSKLGLHVSARTQMAVVDWFKGSAQALSA</sequence>
<dbReference type="PANTHER" id="PTHR11985:SF15">
    <property type="entry name" value="GLYCEROL-3-PHOSPHATE DEHYDROGENASE, MITOCHONDRIAL"/>
    <property type="match status" value="1"/>
</dbReference>
<dbReference type="PANTHER" id="PTHR11985">
    <property type="entry name" value="GLYCEROL-3-PHOSPHATE DEHYDROGENASE"/>
    <property type="match status" value="1"/>
</dbReference>
<dbReference type="InterPro" id="IPR000447">
    <property type="entry name" value="G3P_DH_FAD-dep"/>
</dbReference>
<dbReference type="EC" id="1.1.5.3" evidence="6"/>
<evidence type="ECO:0000313" key="9">
    <source>
        <dbReference type="EMBL" id="OYQ20584.1"/>
    </source>
</evidence>
<dbReference type="InterPro" id="IPR036188">
    <property type="entry name" value="FAD/NAD-bd_sf"/>
</dbReference>
<evidence type="ECO:0000256" key="4">
    <source>
        <dbReference type="ARBA" id="ARBA00022827"/>
    </source>
</evidence>
<dbReference type="OrthoDB" id="9766796at2"/>
<dbReference type="Gene3D" id="6.10.250.1890">
    <property type="match status" value="1"/>
</dbReference>
<protein>
    <recommendedName>
        <fullName evidence="6">Glycerol-3-phosphate dehydrogenase</fullName>
        <ecNumber evidence="6">1.1.5.3</ecNumber>
    </recommendedName>
</protein>
<dbReference type="SUPFAM" id="SSF51905">
    <property type="entry name" value="FAD/NAD(P)-binding domain"/>
    <property type="match status" value="1"/>
</dbReference>
<evidence type="ECO:0000256" key="2">
    <source>
        <dbReference type="ARBA" id="ARBA00007330"/>
    </source>
</evidence>
<evidence type="ECO:0000256" key="3">
    <source>
        <dbReference type="ARBA" id="ARBA00022630"/>
    </source>
</evidence>
<gene>
    <name evidence="9" type="ORF">CHR90_04205</name>
</gene>
<comment type="cofactor">
    <cofactor evidence="1 6">
        <name>FAD</name>
        <dbReference type="ChEBI" id="CHEBI:57692"/>
    </cofactor>
</comment>
<dbReference type="Pfam" id="PF01266">
    <property type="entry name" value="DAO"/>
    <property type="match status" value="1"/>
</dbReference>
<dbReference type="PROSITE" id="PS00977">
    <property type="entry name" value="FAD_G3PDH_1"/>
    <property type="match status" value="1"/>
</dbReference>
<feature type="domain" description="FAD dependent oxidoreductase" evidence="7">
    <location>
        <begin position="11"/>
        <end position="331"/>
    </location>
</feature>
<dbReference type="Pfam" id="PF16901">
    <property type="entry name" value="DAO_C"/>
    <property type="match status" value="1"/>
</dbReference>
<organism evidence="9 10">
    <name type="scientific">Elstera cyanobacteriorum</name>
    <dbReference type="NCBI Taxonomy" id="2022747"/>
    <lineage>
        <taxon>Bacteria</taxon>
        <taxon>Pseudomonadati</taxon>
        <taxon>Pseudomonadota</taxon>
        <taxon>Alphaproteobacteria</taxon>
        <taxon>Rhodospirillales</taxon>
        <taxon>Rhodospirillaceae</taxon>
        <taxon>Elstera</taxon>
    </lineage>
</organism>
<comment type="caution">
    <text evidence="9">The sequence shown here is derived from an EMBL/GenBank/DDBJ whole genome shotgun (WGS) entry which is preliminary data.</text>
</comment>
<keyword evidence="10" id="KW-1185">Reference proteome</keyword>
<evidence type="ECO:0000256" key="1">
    <source>
        <dbReference type="ARBA" id="ARBA00001974"/>
    </source>
</evidence>